<accession>A0A2H5QNQ8</accession>
<reference evidence="1 2" key="1">
    <citation type="journal article" date="2017" name="Front. Genet.">
        <title>Draft sequencing of the heterozygous diploid genome of Satsuma (Citrus unshiu Marc.) using a hybrid assembly approach.</title>
        <authorList>
            <person name="Shimizu T."/>
            <person name="Tanizawa Y."/>
            <person name="Mochizuki T."/>
            <person name="Nagasaki H."/>
            <person name="Yoshioka T."/>
            <person name="Toyoda A."/>
            <person name="Fujiyama A."/>
            <person name="Kaminuma E."/>
            <person name="Nakamura Y."/>
        </authorList>
    </citation>
    <scope>NUCLEOTIDE SEQUENCE [LARGE SCALE GENOMIC DNA]</scope>
    <source>
        <strain evidence="2">cv. Miyagawa wase</strain>
    </source>
</reference>
<feature type="non-terminal residue" evidence="1">
    <location>
        <position position="90"/>
    </location>
</feature>
<gene>
    <name evidence="1" type="ORF">CUMW_247100</name>
</gene>
<keyword evidence="2" id="KW-1185">Reference proteome</keyword>
<sequence length="90" mass="10145">YQAGLILISTFEVTNRPQTELKEGNSNAYARDNLLKNDTFILRRDSKRKSEYVLLRAPYADDEVPKLGKEAALKAIKSGTGPLQRSLTYL</sequence>
<protein>
    <submittedName>
        <fullName evidence="1">Uncharacterized protein</fullName>
    </submittedName>
</protein>
<name>A0A2H5QNQ8_CITUN</name>
<dbReference type="Proteomes" id="UP000236630">
    <property type="component" value="Unassembled WGS sequence"/>
</dbReference>
<proteinExistence type="predicted"/>
<comment type="caution">
    <text evidence="1">The sequence shown here is derived from an EMBL/GenBank/DDBJ whole genome shotgun (WGS) entry which is preliminary data.</text>
</comment>
<dbReference type="EMBL" id="BDQV01000556">
    <property type="protein sequence ID" value="GAY66233.1"/>
    <property type="molecule type" value="Genomic_DNA"/>
</dbReference>
<evidence type="ECO:0000313" key="1">
    <source>
        <dbReference type="EMBL" id="GAY66233.1"/>
    </source>
</evidence>
<evidence type="ECO:0000313" key="2">
    <source>
        <dbReference type="Proteomes" id="UP000236630"/>
    </source>
</evidence>
<feature type="non-terminal residue" evidence="1">
    <location>
        <position position="1"/>
    </location>
</feature>
<dbReference type="AlphaFoldDB" id="A0A2H5QNQ8"/>
<organism evidence="1 2">
    <name type="scientific">Citrus unshiu</name>
    <name type="common">Satsuma mandarin</name>
    <name type="synonym">Citrus nobilis var. unshiu</name>
    <dbReference type="NCBI Taxonomy" id="55188"/>
    <lineage>
        <taxon>Eukaryota</taxon>
        <taxon>Viridiplantae</taxon>
        <taxon>Streptophyta</taxon>
        <taxon>Embryophyta</taxon>
        <taxon>Tracheophyta</taxon>
        <taxon>Spermatophyta</taxon>
        <taxon>Magnoliopsida</taxon>
        <taxon>eudicotyledons</taxon>
        <taxon>Gunneridae</taxon>
        <taxon>Pentapetalae</taxon>
        <taxon>rosids</taxon>
        <taxon>malvids</taxon>
        <taxon>Sapindales</taxon>
        <taxon>Rutaceae</taxon>
        <taxon>Aurantioideae</taxon>
        <taxon>Citrus</taxon>
    </lineage>
</organism>